<comment type="caution">
    <text evidence="11">The sequence shown here is derived from an EMBL/GenBank/DDBJ whole genome shotgun (WGS) entry which is preliminary data.</text>
</comment>
<evidence type="ECO:0000256" key="3">
    <source>
        <dbReference type="ARBA" id="ARBA00022692"/>
    </source>
</evidence>
<feature type="domain" description="Potassium channel" evidence="10">
    <location>
        <begin position="229"/>
        <end position="284"/>
    </location>
</feature>
<dbReference type="PANTHER" id="PTHR11003:SF334">
    <property type="entry name" value="FI03418P"/>
    <property type="match status" value="1"/>
</dbReference>
<dbReference type="GO" id="GO:0034220">
    <property type="term" value="P:monoatomic ion transmembrane transport"/>
    <property type="evidence" value="ECO:0007669"/>
    <property type="project" value="UniProtKB-KW"/>
</dbReference>
<feature type="transmembrane region" description="Helical" evidence="9">
    <location>
        <begin position="811"/>
        <end position="832"/>
    </location>
</feature>
<feature type="transmembrane region" description="Helical" evidence="9">
    <location>
        <begin position="68"/>
        <end position="93"/>
    </location>
</feature>
<dbReference type="EMBL" id="JAKROA010000001">
    <property type="protein sequence ID" value="KAL5112192.1"/>
    <property type="molecule type" value="Genomic_DNA"/>
</dbReference>
<keyword evidence="12" id="KW-1185">Reference proteome</keyword>
<dbReference type="Gene3D" id="1.10.287.70">
    <property type="match status" value="2"/>
</dbReference>
<dbReference type="InterPro" id="IPR013099">
    <property type="entry name" value="K_chnl_dom"/>
</dbReference>
<evidence type="ECO:0000256" key="1">
    <source>
        <dbReference type="ARBA" id="ARBA00004141"/>
    </source>
</evidence>
<evidence type="ECO:0000256" key="7">
    <source>
        <dbReference type="ARBA" id="ARBA00023303"/>
    </source>
</evidence>
<keyword evidence="6 9" id="KW-0472">Membrane</keyword>
<keyword evidence="4 9" id="KW-1133">Transmembrane helix</keyword>
<organism evidence="11 12">
    <name type="scientific">Taenia crassiceps</name>
    <dbReference type="NCBI Taxonomy" id="6207"/>
    <lineage>
        <taxon>Eukaryota</taxon>
        <taxon>Metazoa</taxon>
        <taxon>Spiralia</taxon>
        <taxon>Lophotrochozoa</taxon>
        <taxon>Platyhelminthes</taxon>
        <taxon>Cestoda</taxon>
        <taxon>Eucestoda</taxon>
        <taxon>Cyclophyllidea</taxon>
        <taxon>Taeniidae</taxon>
        <taxon>Taenia</taxon>
    </lineage>
</organism>
<evidence type="ECO:0000313" key="11">
    <source>
        <dbReference type="EMBL" id="KAL5112192.1"/>
    </source>
</evidence>
<evidence type="ECO:0000259" key="10">
    <source>
        <dbReference type="Pfam" id="PF07885"/>
    </source>
</evidence>
<feature type="domain" description="Potassium channel" evidence="10">
    <location>
        <begin position="757"/>
        <end position="835"/>
    </location>
</feature>
<feature type="transmembrane region" description="Helical" evidence="9">
    <location>
        <begin position="751"/>
        <end position="773"/>
    </location>
</feature>
<protein>
    <submittedName>
        <fullName evidence="11">Potassium channel subfamily K member 9</fullName>
    </submittedName>
</protein>
<dbReference type="SUPFAM" id="SSF81324">
    <property type="entry name" value="Voltage-gated potassium channels"/>
    <property type="match status" value="2"/>
</dbReference>
<dbReference type="PANTHER" id="PTHR11003">
    <property type="entry name" value="POTASSIUM CHANNEL, SUBFAMILY K"/>
    <property type="match status" value="1"/>
</dbReference>
<dbReference type="PRINTS" id="PR01333">
    <property type="entry name" value="2POREKCHANEL"/>
</dbReference>
<evidence type="ECO:0000256" key="8">
    <source>
        <dbReference type="RuleBase" id="RU003857"/>
    </source>
</evidence>
<proteinExistence type="inferred from homology"/>
<feature type="transmembrane region" description="Helical" evidence="9">
    <location>
        <begin position="780"/>
        <end position="799"/>
    </location>
</feature>
<evidence type="ECO:0000313" key="12">
    <source>
        <dbReference type="Proteomes" id="UP001651158"/>
    </source>
</evidence>
<reference evidence="11 12" key="1">
    <citation type="journal article" date="2022" name="Front. Cell. Infect. Microbiol.">
        <title>The Genomes of Two Strains of Taenia crassiceps the Animal Model for the Study of Human Cysticercosis.</title>
        <authorList>
            <person name="Bobes R.J."/>
            <person name="Estrada K."/>
            <person name="Rios-Valencia D.G."/>
            <person name="Calderon-Gallegos A."/>
            <person name="de la Torre P."/>
            <person name="Carrero J.C."/>
            <person name="Sanchez-Flores A."/>
            <person name="Laclette J.P."/>
        </authorList>
    </citation>
    <scope>NUCLEOTIDE SEQUENCE [LARGE SCALE GENOMIC DNA]</scope>
    <source>
        <strain evidence="11">WFUcys</strain>
    </source>
</reference>
<evidence type="ECO:0000256" key="2">
    <source>
        <dbReference type="ARBA" id="ARBA00022448"/>
    </source>
</evidence>
<comment type="subcellular location">
    <subcellularLocation>
        <location evidence="1">Membrane</location>
        <topology evidence="1">Multi-pass membrane protein</topology>
    </subcellularLocation>
</comment>
<dbReference type="Pfam" id="PF07885">
    <property type="entry name" value="Ion_trans_2"/>
    <property type="match status" value="2"/>
</dbReference>
<feature type="transmembrane region" description="Helical" evidence="9">
    <location>
        <begin position="260"/>
        <end position="278"/>
    </location>
</feature>
<feature type="transmembrane region" description="Helical" evidence="9">
    <location>
        <begin position="230"/>
        <end position="248"/>
    </location>
</feature>
<keyword evidence="7 8" id="KW-0407">Ion channel</keyword>
<accession>A0ABR4QRH1</accession>
<dbReference type="Proteomes" id="UP001651158">
    <property type="component" value="Unassembled WGS sequence"/>
</dbReference>
<gene>
    <name evidence="11" type="ORF">TcWFU_005647</name>
</gene>
<keyword evidence="2 8" id="KW-0813">Transport</keyword>
<dbReference type="InterPro" id="IPR003280">
    <property type="entry name" value="2pore_dom_K_chnl"/>
</dbReference>
<evidence type="ECO:0000256" key="6">
    <source>
        <dbReference type="ARBA" id="ARBA00023136"/>
    </source>
</evidence>
<evidence type="ECO:0000256" key="4">
    <source>
        <dbReference type="ARBA" id="ARBA00022989"/>
    </source>
</evidence>
<sequence length="883" mass="100144">MPKSRKPWLLSRVCETIEGAGLLIGVVSASAVALRKPPTTVLEKETYSAELFKRRRRLKEIRAGFKRFLAFLFSQIGLSLLVIGYTIIGGIIFRAVELENEKMVKVKGKELRNALADQFSGEIIRELRYQISSLNTWQEKYYVPLPMNKKSFETPLRVKKNEMGSKIRRRRGLGGRTESEFARLRQWLHVIAYTLRHKTRQELHSSLRKLVKMMDREGWNGEDSMDDLKWSWEGSILFAVTVITTIGYGHAVPKTNAGKVLTIIYALVGIPLVILYLTNIGDYLASLFRTLYTRVCRRCCEGTCLNKTELHRKMSIFNALRAQPSEIDLTQRRDFLLDESLHRNNINVIRRIGSFGVGRDKTKNVKKEDHVLDCVGINVFCNEHAIEADRREQAEQQRQRATADLDMLPSESYQMCLRVMTNPSRPFWFNGTNVKMECVKKCALQAPSLYANALQKVESETLQEHFEVRDFHVPKSAASSPRKALENSSSTCGVLLPTPGTSVNGRNLIRPIHTDGSALSLHNVGTQTALHAGPDDALTYRSLCKSFVTGQYFRSYRREMWHQRKQMRRRLKSQLHAVPARYKNGCDPDGIGCTPENRRSFFEAPSDIYTSEDTNAFSSIQDFKVTSVMKNKSNSARFVSLTSNAKSKPSKEEPITMSVLSLPVKVERQKANSPQVVTDGGEMSARPSTNHILKSRLSVLSSLASSSNDLMIRLSYYSNENVHEADSTSPQRSLDGDDLDDEDVSNVTVPISLSIMIMTTYILIGAIVFCIWEDPNYLKWSYFCFVTLSTIGFGDIVPGTKIDSTNPQEKLIIITLYVAVGLSVFAMCFKLMQEEVVSKCKWLARYIGALKRRVRRHRIERPQQLDMTSLQKDAFNNEALSLS</sequence>
<name>A0ABR4QRH1_9CEST</name>
<keyword evidence="5 8" id="KW-0406">Ion transport</keyword>
<evidence type="ECO:0000256" key="5">
    <source>
        <dbReference type="ARBA" id="ARBA00023065"/>
    </source>
</evidence>
<keyword evidence="3 8" id="KW-0812">Transmembrane</keyword>
<comment type="similarity">
    <text evidence="8">Belongs to the two pore domain potassium channel (TC 1.A.1.8) family.</text>
</comment>
<evidence type="ECO:0000256" key="9">
    <source>
        <dbReference type="SAM" id="Phobius"/>
    </source>
</evidence>